<dbReference type="OrthoDB" id="5948587at2759"/>
<accession>A0A183A703</accession>
<dbReference type="GO" id="GO:0005615">
    <property type="term" value="C:extracellular space"/>
    <property type="evidence" value="ECO:0007669"/>
    <property type="project" value="TreeGrafter"/>
</dbReference>
<dbReference type="SMART" id="SM00204">
    <property type="entry name" value="TGFB"/>
    <property type="match status" value="1"/>
</dbReference>
<evidence type="ECO:0000259" key="6">
    <source>
        <dbReference type="PROSITE" id="PS51362"/>
    </source>
</evidence>
<dbReference type="GO" id="GO:0008083">
    <property type="term" value="F:growth factor activity"/>
    <property type="evidence" value="ECO:0007669"/>
    <property type="project" value="UniProtKB-KW"/>
</dbReference>
<reference evidence="9" key="1">
    <citation type="submission" date="2016-06" db="UniProtKB">
        <authorList>
            <consortium name="WormBaseParasite"/>
        </authorList>
    </citation>
    <scope>IDENTIFICATION</scope>
</reference>
<sequence>MFQFLKQQIRLFILVITLSNQLSATSVSSVHDEDSPLFGPLATPASDERNQDNIVVHLLSAVRGNPKSLSRTELNKLRQNTPSVAENFIRLINQERLLDDVIGGKLDKQTFDDLTRSLVFVDTAQCSMSRTEPSQTCLIFRNPIAFPVEPVTVAHLSAFIEPRASLCDIQLKLHFLNPLEHQFTEDVFHLPMTSAKDLGRFAQLANTRQEVTWDITAAVADLKSRLDQAAYPVIMTLECTGASKDTSWDVFSNTADILTPDRQAVIELLTAKTNQAKSVYSHRRLSGRSLGSNGGRSNLCPSFMDGERHMTSCCLFEYTLNKQQMDANPKLRFIIFPQHLPLNLCHGRCVGAPTDWRNSHVMLLNRYFEGLPPEEREVLYDSMPCCAANQTAPFTIVYKNQNNQLTTETLPNAKKISCACG</sequence>
<evidence type="ECO:0000313" key="9">
    <source>
        <dbReference type="WBParaSite" id="ECPE_0000274101-mRNA-1"/>
    </source>
</evidence>
<dbReference type="InterPro" id="IPR001839">
    <property type="entry name" value="TGF-b_C"/>
</dbReference>
<name>A0A183A703_9TREM</name>
<dbReference type="Proteomes" id="UP000272942">
    <property type="component" value="Unassembled WGS sequence"/>
</dbReference>
<dbReference type="InterPro" id="IPR015615">
    <property type="entry name" value="TGF-beta-rel"/>
</dbReference>
<dbReference type="Gene3D" id="2.10.90.10">
    <property type="entry name" value="Cystine-knot cytokines"/>
    <property type="match status" value="1"/>
</dbReference>
<keyword evidence="3" id="KW-0964">Secreted</keyword>
<keyword evidence="8" id="KW-1185">Reference proteome</keyword>
<comment type="similarity">
    <text evidence="2 4">Belongs to the TGF-beta family.</text>
</comment>
<dbReference type="InterPro" id="IPR029034">
    <property type="entry name" value="Cystine-knot_cytokine"/>
</dbReference>
<evidence type="ECO:0000313" key="7">
    <source>
        <dbReference type="EMBL" id="VDP67284.1"/>
    </source>
</evidence>
<dbReference type="PANTHER" id="PTHR11848">
    <property type="entry name" value="TGF-BETA FAMILY"/>
    <property type="match status" value="1"/>
</dbReference>
<dbReference type="PANTHER" id="PTHR11848:SF33">
    <property type="entry name" value="TGF-BETA FAMILY PROFILE DOMAIN-CONTAINING PROTEIN"/>
    <property type="match status" value="1"/>
</dbReference>
<feature type="chain" id="PRO_5043137865" evidence="5">
    <location>
        <begin position="25"/>
        <end position="421"/>
    </location>
</feature>
<comment type="subcellular location">
    <subcellularLocation>
        <location evidence="1">Secreted</location>
    </subcellularLocation>
</comment>
<feature type="domain" description="TGF-beta family profile" evidence="6">
    <location>
        <begin position="288"/>
        <end position="421"/>
    </location>
</feature>
<proteinExistence type="inferred from homology"/>
<evidence type="ECO:0000256" key="1">
    <source>
        <dbReference type="ARBA" id="ARBA00004613"/>
    </source>
</evidence>
<gene>
    <name evidence="7" type="ORF">ECPE_LOCUS2738</name>
</gene>
<protein>
    <submittedName>
        <fullName evidence="9">TGF_BETA_2 domain-containing protein</fullName>
    </submittedName>
</protein>
<dbReference type="SUPFAM" id="SSF57501">
    <property type="entry name" value="Cystine-knot cytokines"/>
    <property type="match status" value="1"/>
</dbReference>
<keyword evidence="5" id="KW-0732">Signal</keyword>
<dbReference type="GO" id="GO:0005125">
    <property type="term" value="F:cytokine activity"/>
    <property type="evidence" value="ECO:0007669"/>
    <property type="project" value="TreeGrafter"/>
</dbReference>
<dbReference type="GO" id="GO:0042127">
    <property type="term" value="P:regulation of cell population proliferation"/>
    <property type="evidence" value="ECO:0007669"/>
    <property type="project" value="TreeGrafter"/>
</dbReference>
<feature type="signal peptide" evidence="5">
    <location>
        <begin position="1"/>
        <end position="24"/>
    </location>
</feature>
<keyword evidence="4" id="KW-0339">Growth factor</keyword>
<dbReference type="Pfam" id="PF00019">
    <property type="entry name" value="TGF_beta"/>
    <property type="match status" value="1"/>
</dbReference>
<organism evidence="9">
    <name type="scientific">Echinostoma caproni</name>
    <dbReference type="NCBI Taxonomy" id="27848"/>
    <lineage>
        <taxon>Eukaryota</taxon>
        <taxon>Metazoa</taxon>
        <taxon>Spiralia</taxon>
        <taxon>Lophotrochozoa</taxon>
        <taxon>Platyhelminthes</taxon>
        <taxon>Trematoda</taxon>
        <taxon>Digenea</taxon>
        <taxon>Plagiorchiida</taxon>
        <taxon>Echinostomata</taxon>
        <taxon>Echinostomatoidea</taxon>
        <taxon>Echinostomatidae</taxon>
        <taxon>Echinostoma</taxon>
    </lineage>
</organism>
<evidence type="ECO:0000256" key="4">
    <source>
        <dbReference type="RuleBase" id="RU000354"/>
    </source>
</evidence>
<dbReference type="WBParaSite" id="ECPE_0000274101-mRNA-1">
    <property type="protein sequence ID" value="ECPE_0000274101-mRNA-1"/>
    <property type="gene ID" value="ECPE_0000274101"/>
</dbReference>
<reference evidence="7 8" key="2">
    <citation type="submission" date="2018-11" db="EMBL/GenBank/DDBJ databases">
        <authorList>
            <consortium name="Pathogen Informatics"/>
        </authorList>
    </citation>
    <scope>NUCLEOTIDE SEQUENCE [LARGE SCALE GENOMIC DNA]</scope>
    <source>
        <strain evidence="7 8">Egypt</strain>
    </source>
</reference>
<evidence type="ECO:0000256" key="3">
    <source>
        <dbReference type="ARBA" id="ARBA00022525"/>
    </source>
</evidence>
<dbReference type="PROSITE" id="PS51362">
    <property type="entry name" value="TGF_BETA_2"/>
    <property type="match status" value="1"/>
</dbReference>
<evidence type="ECO:0000256" key="2">
    <source>
        <dbReference type="ARBA" id="ARBA00006656"/>
    </source>
</evidence>
<evidence type="ECO:0000313" key="8">
    <source>
        <dbReference type="Proteomes" id="UP000272942"/>
    </source>
</evidence>
<dbReference type="AlphaFoldDB" id="A0A183A703"/>
<dbReference type="EMBL" id="UZAN01039822">
    <property type="protein sequence ID" value="VDP67284.1"/>
    <property type="molecule type" value="Genomic_DNA"/>
</dbReference>
<evidence type="ECO:0000256" key="5">
    <source>
        <dbReference type="SAM" id="SignalP"/>
    </source>
</evidence>